<reference evidence="2 3" key="1">
    <citation type="submission" date="2024-05" db="EMBL/GenBank/DDBJ databases">
        <title>Neorhizobium sp. Rsf11, a plant growth promoting and heavy metal resistant PAH-degrader.</title>
        <authorList>
            <person name="Golubev S.N."/>
            <person name="Muratova A.Y."/>
            <person name="Markelova M.I."/>
        </authorList>
    </citation>
    <scope>NUCLEOTIDE SEQUENCE [LARGE SCALE GENOMIC DNA]</scope>
    <source>
        <strain evidence="2 3">Rsf11</strain>
    </source>
</reference>
<feature type="signal peptide" evidence="1">
    <location>
        <begin position="1"/>
        <end position="26"/>
    </location>
</feature>
<dbReference type="RefSeq" id="WP_037156190.1">
    <property type="nucleotide sequence ID" value="NZ_JBEAAL010000010.1"/>
</dbReference>
<sequence length="168" mass="18626">MPNPEFQTGIAAFCVAALCLSTIAHASGQLPMPPTTEEFKSHGACVAALHALHKEDQKQVRPKSAKADGRTSEVELITGGIRRIGQGTARYDATIWYHHGSIRDDVEQRETSHSYAHRLRECEGRTMRVTGQDGYTLSTFEPLLGFARKLPNRSKHSRKSSISPRLDE</sequence>
<feature type="chain" id="PRO_5046828372" evidence="1">
    <location>
        <begin position="27"/>
        <end position="168"/>
    </location>
</feature>
<name>A0ABV0M359_9HYPH</name>
<protein>
    <submittedName>
        <fullName evidence="2">Uncharacterized protein</fullName>
    </submittedName>
</protein>
<keyword evidence="3" id="KW-1185">Reference proteome</keyword>
<dbReference type="Proteomes" id="UP001496627">
    <property type="component" value="Unassembled WGS sequence"/>
</dbReference>
<evidence type="ECO:0000313" key="2">
    <source>
        <dbReference type="EMBL" id="MEQ1406298.1"/>
    </source>
</evidence>
<comment type="caution">
    <text evidence="2">The sequence shown here is derived from an EMBL/GenBank/DDBJ whole genome shotgun (WGS) entry which is preliminary data.</text>
</comment>
<gene>
    <name evidence="2" type="ORF">ABK249_15290</name>
</gene>
<organism evidence="2 3">
    <name type="scientific">Neorhizobium phenanthreniclasticum</name>
    <dbReference type="NCBI Taxonomy" id="3157917"/>
    <lineage>
        <taxon>Bacteria</taxon>
        <taxon>Pseudomonadati</taxon>
        <taxon>Pseudomonadota</taxon>
        <taxon>Alphaproteobacteria</taxon>
        <taxon>Hyphomicrobiales</taxon>
        <taxon>Rhizobiaceae</taxon>
        <taxon>Rhizobium/Agrobacterium group</taxon>
        <taxon>Neorhizobium</taxon>
    </lineage>
</organism>
<dbReference type="EMBL" id="JBEAAL010000010">
    <property type="protein sequence ID" value="MEQ1406298.1"/>
    <property type="molecule type" value="Genomic_DNA"/>
</dbReference>
<keyword evidence="1" id="KW-0732">Signal</keyword>
<accession>A0ABV0M359</accession>
<evidence type="ECO:0000313" key="3">
    <source>
        <dbReference type="Proteomes" id="UP001496627"/>
    </source>
</evidence>
<proteinExistence type="predicted"/>
<evidence type="ECO:0000256" key="1">
    <source>
        <dbReference type="SAM" id="SignalP"/>
    </source>
</evidence>